<dbReference type="UniPathway" id="UPA00232"/>
<keyword evidence="5 10" id="KW-0812">Transmembrane</keyword>
<evidence type="ECO:0000256" key="9">
    <source>
        <dbReference type="ARBA" id="ARBA00058997"/>
    </source>
</evidence>
<comment type="subcellular location">
    <subcellularLocation>
        <location evidence="2 10">Mitochondrion inner membrane</location>
        <topology evidence="2 10">Multi-pass membrane protein</topology>
        <orientation evidence="2 10">Matrix side</orientation>
    </subcellularLocation>
</comment>
<evidence type="ECO:0000256" key="3">
    <source>
        <dbReference type="ARBA" id="ARBA00005985"/>
    </source>
</evidence>
<feature type="transmembrane region" description="Helical" evidence="10">
    <location>
        <begin position="217"/>
        <end position="233"/>
    </location>
</feature>
<feature type="transmembrane region" description="Helical" evidence="10">
    <location>
        <begin position="148"/>
        <end position="168"/>
    </location>
</feature>
<dbReference type="Proteomes" id="UP000005222">
    <property type="component" value="Chromosome N"/>
</dbReference>
<dbReference type="InParanoid" id="G8XZV7"/>
<evidence type="ECO:0000256" key="10">
    <source>
        <dbReference type="HAMAP-Rule" id="MF_03189"/>
    </source>
</evidence>
<dbReference type="InterPro" id="IPR000537">
    <property type="entry name" value="UbiA_prenyltransferase"/>
</dbReference>
<comment type="function">
    <text evidence="9 10">Catalyzes the prenylation of para-hydroxybenzoate (PHB) with an all-trans polyprenyl group. Mediates the second step in the final reaction sequence of coenzyme Q (CoQ) biosynthesis, which is the condensation of the polyisoprenoid side chain with PHB, generating the first membrane-bound Q intermediate.</text>
</comment>
<keyword evidence="10" id="KW-0496">Mitochondrion</keyword>
<sequence>MMNIFNRPLHRALGLSIVKPNAQVPFLRNWRVCNGLVPIRSVSNSSIKKLHKSINPKAVTPDVTRPESTNSARNIFTPEELEAARLARQAALGPWISKLPEKWIPYVELMRLEKPVGTLLLLLPSFWGITMAAFSIHAPFFITFKAVALFSIGALVMRGAGCTINDILDRNLDNQVARTIERPLASGRVSVPQAVAWLAVQCFGGLAVLLSLPAECFILGAFSLPFVAAYPLFKRFTYYPQAMLSICFSWGCLLGFPAVGAALNPYIAVPLFISNFLWCMTYDTIYAHQDKEFDKEAGIKSTALAWGDKTKSILYANTVVQVATYGIAGAMCGLGPGFYAAAVWGFSRLFNKIKTVDLDNPKSCWNAFTSNIRTGAILWFGILIDYVLLLLGII</sequence>
<dbReference type="AlphaFoldDB" id="G8XZV7"/>
<accession>G8XZV7</accession>
<feature type="transmembrane region" description="Helical" evidence="10">
    <location>
        <begin position="376"/>
        <end position="393"/>
    </location>
</feature>
<evidence type="ECO:0000256" key="7">
    <source>
        <dbReference type="ARBA" id="ARBA00023136"/>
    </source>
</evidence>
<keyword evidence="4 10" id="KW-0808">Transferase</keyword>
<dbReference type="GO" id="GO:0008299">
    <property type="term" value="P:isoprenoid biosynthetic process"/>
    <property type="evidence" value="ECO:0007669"/>
    <property type="project" value="UniProtKB-UniRule"/>
</dbReference>
<dbReference type="GO" id="GO:0008412">
    <property type="term" value="F:4-hydroxybenzoate polyprenyltransferase activity"/>
    <property type="evidence" value="ECO:0007669"/>
    <property type="project" value="UniProtKB-EC"/>
</dbReference>
<dbReference type="STRING" id="559304.G8XZV7"/>
<reference evidence="11 12" key="1">
    <citation type="journal article" date="2012" name="G3 (Bethesda)">
        <title>Pichia sorbitophila, an interspecies yeast hybrid reveals early steps of genome resolution following polyploidization.</title>
        <authorList>
            <person name="Leh Louis V."/>
            <person name="Despons L."/>
            <person name="Friedrich A."/>
            <person name="Martin T."/>
            <person name="Durrens P."/>
            <person name="Casaregola S."/>
            <person name="Neuveglise C."/>
            <person name="Fairhead C."/>
            <person name="Marck C."/>
            <person name="Cruz J.A."/>
            <person name="Straub M.L."/>
            <person name="Kugler V."/>
            <person name="Sacerdot C."/>
            <person name="Uzunov Z."/>
            <person name="Thierry A."/>
            <person name="Weiss S."/>
            <person name="Bleykasten C."/>
            <person name="De Montigny J."/>
            <person name="Jacques N."/>
            <person name="Jung P."/>
            <person name="Lemaire M."/>
            <person name="Mallet S."/>
            <person name="Morel G."/>
            <person name="Richard G.F."/>
            <person name="Sarkar A."/>
            <person name="Savel G."/>
            <person name="Schacherer J."/>
            <person name="Seret M.L."/>
            <person name="Talla E."/>
            <person name="Samson G."/>
            <person name="Jubin C."/>
            <person name="Poulain J."/>
            <person name="Vacherie B."/>
            <person name="Barbe V."/>
            <person name="Pelletier E."/>
            <person name="Sherman D.J."/>
            <person name="Westhof E."/>
            <person name="Weissenbach J."/>
            <person name="Baret P.V."/>
            <person name="Wincker P."/>
            <person name="Gaillardin C."/>
            <person name="Dujon B."/>
            <person name="Souciet J.L."/>
        </authorList>
    </citation>
    <scope>NUCLEOTIDE SEQUENCE [LARGE SCALE GENOMIC DNA]</scope>
    <source>
        <strain evidence="12">ATCC MYA-4447 / BCRC 22081 / CBS 7064 / NBRC 10061 / NRRL Y-12695</strain>
    </source>
</reference>
<dbReference type="InterPro" id="IPR006370">
    <property type="entry name" value="HB_polyprenyltransferase-like"/>
</dbReference>
<dbReference type="EMBL" id="FO082046">
    <property type="protein sequence ID" value="CCE87216.1"/>
    <property type="molecule type" value="Genomic_DNA"/>
</dbReference>
<evidence type="ECO:0000313" key="12">
    <source>
        <dbReference type="Proteomes" id="UP000005222"/>
    </source>
</evidence>
<organism evidence="11 12">
    <name type="scientific">Pichia sorbitophila (strain ATCC MYA-4447 / BCRC 22081 / CBS 7064 / NBRC 10061 / NRRL Y-12695)</name>
    <name type="common">Hybrid yeast</name>
    <dbReference type="NCBI Taxonomy" id="559304"/>
    <lineage>
        <taxon>Eukaryota</taxon>
        <taxon>Fungi</taxon>
        <taxon>Dikarya</taxon>
        <taxon>Ascomycota</taxon>
        <taxon>Saccharomycotina</taxon>
        <taxon>Pichiomycetes</taxon>
        <taxon>Debaryomycetaceae</taxon>
        <taxon>Millerozyma</taxon>
    </lineage>
</organism>
<dbReference type="GO" id="GO:0006744">
    <property type="term" value="P:ubiquinone biosynthetic process"/>
    <property type="evidence" value="ECO:0007669"/>
    <property type="project" value="UniProtKB-UniRule"/>
</dbReference>
<dbReference type="Pfam" id="PF01040">
    <property type="entry name" value="UbiA"/>
    <property type="match status" value="1"/>
</dbReference>
<evidence type="ECO:0000256" key="6">
    <source>
        <dbReference type="ARBA" id="ARBA00022989"/>
    </source>
</evidence>
<dbReference type="PANTHER" id="PTHR11048:SF28">
    <property type="entry name" value="4-HYDROXYBENZOATE POLYPRENYLTRANSFERASE, MITOCHONDRIAL"/>
    <property type="match status" value="1"/>
</dbReference>
<keyword evidence="12" id="KW-1185">Reference proteome</keyword>
<keyword evidence="10" id="KW-0999">Mitochondrion inner membrane</keyword>
<dbReference type="FunFam" id="1.20.120.1780:FF:000001">
    <property type="entry name" value="4-hydroxybenzoate octaprenyltransferase"/>
    <property type="match status" value="1"/>
</dbReference>
<gene>
    <name evidence="11" type="primary">Piso0_005759</name>
    <name evidence="10" type="synonym">COQ2</name>
    <name evidence="11" type="ORF">GNLVRS01_PISO0N21969g</name>
</gene>
<comment type="cofactor">
    <cofactor evidence="1 10">
        <name>Mg(2+)</name>
        <dbReference type="ChEBI" id="CHEBI:18420"/>
    </cofactor>
</comment>
<dbReference type="InterPro" id="IPR039653">
    <property type="entry name" value="Prenyltransferase"/>
</dbReference>
<dbReference type="FunCoup" id="G8XZV7">
    <property type="interactions" value="597"/>
</dbReference>
<dbReference type="InterPro" id="IPR044878">
    <property type="entry name" value="UbiA_sf"/>
</dbReference>
<evidence type="ECO:0000256" key="8">
    <source>
        <dbReference type="ARBA" id="ARBA00052313"/>
    </source>
</evidence>
<dbReference type="FunFam" id="1.10.357.140:FF:000003">
    <property type="entry name" value="4-hydroxybenzoate polyprenyltransferase, mitochondrial"/>
    <property type="match status" value="1"/>
</dbReference>
<feature type="transmembrane region" description="Helical" evidence="10">
    <location>
        <begin position="245"/>
        <end position="267"/>
    </location>
</feature>
<keyword evidence="7 10" id="KW-0472">Membrane</keyword>
<proteinExistence type="inferred from homology"/>
<comment type="similarity">
    <text evidence="3 10">Belongs to the UbiA prenyltransferase family.</text>
</comment>
<name>G8XZV7_PICSO</name>
<dbReference type="Gene3D" id="1.20.120.1780">
    <property type="entry name" value="UbiA prenyltransferase"/>
    <property type="match status" value="1"/>
</dbReference>
<comment type="catalytic activity">
    <reaction evidence="8 10">
        <text>an all-trans-polyprenyl diphosphate + 4-hydroxybenzoate = a 4-hydroxy-3-(all-trans-polyprenyl)benzoate + diphosphate</text>
        <dbReference type="Rhea" id="RHEA:44504"/>
        <dbReference type="Rhea" id="RHEA-COMP:9514"/>
        <dbReference type="Rhea" id="RHEA-COMP:9564"/>
        <dbReference type="ChEBI" id="CHEBI:17879"/>
        <dbReference type="ChEBI" id="CHEBI:33019"/>
        <dbReference type="ChEBI" id="CHEBI:58914"/>
        <dbReference type="ChEBI" id="CHEBI:78396"/>
        <dbReference type="EC" id="2.5.1.39"/>
    </reaction>
</comment>
<feature type="transmembrane region" description="Helical" evidence="10">
    <location>
        <begin position="322"/>
        <end position="346"/>
    </location>
</feature>
<dbReference type="CDD" id="cd13959">
    <property type="entry name" value="PT_UbiA_COQ2"/>
    <property type="match status" value="1"/>
</dbReference>
<dbReference type="EC" id="2.5.1.39" evidence="10"/>
<dbReference type="HAMAP" id="MF_01635">
    <property type="entry name" value="UbiA"/>
    <property type="match status" value="1"/>
</dbReference>
<dbReference type="PANTHER" id="PTHR11048">
    <property type="entry name" value="PRENYLTRANSFERASES"/>
    <property type="match status" value="1"/>
</dbReference>
<protein>
    <recommendedName>
        <fullName evidence="10">4-hydroxybenzoate polyprenyltransferase, mitochondrial</fullName>
        <shortName evidence="10">4-HB polyprenyltransferase</shortName>
        <ecNumber evidence="10">2.5.1.39</ecNumber>
    </recommendedName>
    <alternativeName>
        <fullName evidence="10">4-hydroxybenzoate hexaprenyltransferase</fullName>
    </alternativeName>
    <alternativeName>
        <fullName evidence="10">Para-hydroxybenzoate--polyprenyltransferase</fullName>
        <shortName evidence="10">PHB:PPT</shortName>
        <shortName evidence="10">PHB:polyprenyltransferase</shortName>
    </alternativeName>
</protein>
<evidence type="ECO:0000256" key="5">
    <source>
        <dbReference type="ARBA" id="ARBA00022692"/>
    </source>
</evidence>
<dbReference type="OrthoDB" id="18170at2759"/>
<dbReference type="OMA" id="WCMIYDT"/>
<dbReference type="PROSITE" id="PS00943">
    <property type="entry name" value="UBIA"/>
    <property type="match status" value="1"/>
</dbReference>
<dbReference type="GO" id="GO:0005743">
    <property type="term" value="C:mitochondrial inner membrane"/>
    <property type="evidence" value="ECO:0007669"/>
    <property type="project" value="UniProtKB-SubCell"/>
</dbReference>
<keyword evidence="10" id="KW-0414">Isoprene biosynthesis</keyword>
<comment type="pathway">
    <text evidence="10">Cofactor biosynthesis; ubiquinone biosynthesis.</text>
</comment>
<feature type="transmembrane region" description="Helical" evidence="10">
    <location>
        <begin position="189"/>
        <end position="211"/>
    </location>
</feature>
<dbReference type="HOGENOM" id="CLU_034879_2_2_1"/>
<keyword evidence="10" id="KW-0831">Ubiquinone biosynthesis</keyword>
<dbReference type="eggNOG" id="KOG1381">
    <property type="taxonomic scope" value="Eukaryota"/>
</dbReference>
<evidence type="ECO:0000313" key="11">
    <source>
        <dbReference type="EMBL" id="CCE87216.1"/>
    </source>
</evidence>
<dbReference type="NCBIfam" id="TIGR01474">
    <property type="entry name" value="ubiA_proteo"/>
    <property type="match status" value="1"/>
</dbReference>
<dbReference type="Gene3D" id="1.10.357.140">
    <property type="entry name" value="UbiA prenyltransferase"/>
    <property type="match status" value="1"/>
</dbReference>
<feature type="transmembrane region" description="Helical" evidence="10">
    <location>
        <begin position="119"/>
        <end position="142"/>
    </location>
</feature>
<dbReference type="InterPro" id="IPR030470">
    <property type="entry name" value="UbiA_prenylTrfase_CS"/>
</dbReference>
<evidence type="ECO:0000256" key="4">
    <source>
        <dbReference type="ARBA" id="ARBA00022679"/>
    </source>
</evidence>
<keyword evidence="6 10" id="KW-1133">Transmembrane helix</keyword>
<evidence type="ECO:0000256" key="2">
    <source>
        <dbReference type="ARBA" id="ARBA00004292"/>
    </source>
</evidence>
<evidence type="ECO:0000256" key="1">
    <source>
        <dbReference type="ARBA" id="ARBA00001946"/>
    </source>
</evidence>